<gene>
    <name evidence="1" type="ORF">SDC9_79099</name>
</gene>
<dbReference type="AlphaFoldDB" id="A0A644YVC2"/>
<evidence type="ECO:0008006" key="2">
    <source>
        <dbReference type="Google" id="ProtNLM"/>
    </source>
</evidence>
<reference evidence="1" key="1">
    <citation type="submission" date="2019-08" db="EMBL/GenBank/DDBJ databases">
        <authorList>
            <person name="Kucharzyk K."/>
            <person name="Murdoch R.W."/>
            <person name="Higgins S."/>
            <person name="Loffler F."/>
        </authorList>
    </citation>
    <scope>NUCLEOTIDE SEQUENCE</scope>
</reference>
<protein>
    <recommendedName>
        <fullName evidence="2">WxL domain-containing protein</fullName>
    </recommendedName>
</protein>
<organism evidence="1">
    <name type="scientific">bioreactor metagenome</name>
    <dbReference type="NCBI Taxonomy" id="1076179"/>
    <lineage>
        <taxon>unclassified sequences</taxon>
        <taxon>metagenomes</taxon>
        <taxon>ecological metagenomes</taxon>
    </lineage>
</organism>
<sequence length="183" mass="18462">MKKNILAVLLVITVSTFAAFAVVTDSGTLNVATAVQGVNLIGVFATGTAAPTGNAAANWTGSYTAPTVNSATETAVGVVHTRSNNRTGYSVTMAAGPLSSTGTTTVYLGYVAKAYDGATLSGTSTYDATGTTTSGTAATIISTGNLNGITTTSRDIKIEIPNYATALEGSYTGTITFNYTSNN</sequence>
<dbReference type="EMBL" id="VSSQ01006390">
    <property type="protein sequence ID" value="MPM32535.1"/>
    <property type="molecule type" value="Genomic_DNA"/>
</dbReference>
<name>A0A644YVC2_9ZZZZ</name>
<proteinExistence type="predicted"/>
<accession>A0A644YVC2</accession>
<comment type="caution">
    <text evidence="1">The sequence shown here is derived from an EMBL/GenBank/DDBJ whole genome shotgun (WGS) entry which is preliminary data.</text>
</comment>
<evidence type="ECO:0000313" key="1">
    <source>
        <dbReference type="EMBL" id="MPM32535.1"/>
    </source>
</evidence>